<sequence>MARNKDAIWQEVLREMDKILPSLVDNQQNKQLFLSRIHVLSQQYTMNEMASLYACMDAYVQASHGEGFGLPVLESMAIGVPVIVTNWSGLTDLVTEHGQFGLLINITGLEKAKNTPGKADFDESFDKWASIDVKSLQKNMRWIVENNDNGKAKAMGLRGKDFVWKHFHPHNISAKIVQRMKEMIFMRDMVQSFQLN</sequence>
<dbReference type="PANTHER" id="PTHR46656:SF3">
    <property type="entry name" value="PUTATIVE-RELATED"/>
    <property type="match status" value="1"/>
</dbReference>
<comment type="caution">
    <text evidence="3">The sequence shown here is derived from an EMBL/GenBank/DDBJ whole genome shotgun (WGS) entry which is preliminary data.</text>
</comment>
<dbReference type="Pfam" id="PF00534">
    <property type="entry name" value="Glycos_transf_1"/>
    <property type="match status" value="1"/>
</dbReference>
<proteinExistence type="predicted"/>
<dbReference type="Gene3D" id="3.40.50.2000">
    <property type="entry name" value="Glycogen Phosphorylase B"/>
    <property type="match status" value="1"/>
</dbReference>
<dbReference type="OrthoDB" id="2193793at2759"/>
<dbReference type="Proteomes" id="UP000023152">
    <property type="component" value="Unassembled WGS sequence"/>
</dbReference>
<keyword evidence="4" id="KW-1185">Reference proteome</keyword>
<protein>
    <recommendedName>
        <fullName evidence="2">Glycosyl transferase family 1 domain-containing protein</fullName>
    </recommendedName>
</protein>
<feature type="domain" description="Glycosyl transferase family 1" evidence="2">
    <location>
        <begin position="35"/>
        <end position="104"/>
    </location>
</feature>
<dbReference type="SUPFAM" id="SSF53756">
    <property type="entry name" value="UDP-Glycosyltransferase/glycogen phosphorylase"/>
    <property type="match status" value="1"/>
</dbReference>
<evidence type="ECO:0000313" key="3">
    <source>
        <dbReference type="EMBL" id="ETO28766.1"/>
    </source>
</evidence>
<gene>
    <name evidence="3" type="ORF">RFI_08360</name>
</gene>
<dbReference type="InterPro" id="IPR001296">
    <property type="entry name" value="Glyco_trans_1"/>
</dbReference>
<dbReference type="CDD" id="cd03801">
    <property type="entry name" value="GT4_PimA-like"/>
    <property type="match status" value="1"/>
</dbReference>
<reference evidence="3 4" key="1">
    <citation type="journal article" date="2013" name="Curr. Biol.">
        <title>The Genome of the Foraminiferan Reticulomyxa filosa.</title>
        <authorList>
            <person name="Glockner G."/>
            <person name="Hulsmann N."/>
            <person name="Schleicher M."/>
            <person name="Noegel A.A."/>
            <person name="Eichinger L."/>
            <person name="Gallinger C."/>
            <person name="Pawlowski J."/>
            <person name="Sierra R."/>
            <person name="Euteneuer U."/>
            <person name="Pillet L."/>
            <person name="Moustafa A."/>
            <person name="Platzer M."/>
            <person name="Groth M."/>
            <person name="Szafranski K."/>
            <person name="Schliwa M."/>
        </authorList>
    </citation>
    <scope>NUCLEOTIDE SEQUENCE [LARGE SCALE GENOMIC DNA]</scope>
</reference>
<keyword evidence="1" id="KW-0808">Transferase</keyword>
<name>X6NRX4_RETFI</name>
<evidence type="ECO:0000259" key="2">
    <source>
        <dbReference type="Pfam" id="PF00534"/>
    </source>
</evidence>
<dbReference type="EMBL" id="ASPP01006475">
    <property type="protein sequence ID" value="ETO28766.1"/>
    <property type="molecule type" value="Genomic_DNA"/>
</dbReference>
<accession>X6NRX4</accession>
<evidence type="ECO:0000256" key="1">
    <source>
        <dbReference type="ARBA" id="ARBA00022676"/>
    </source>
</evidence>
<evidence type="ECO:0000313" key="4">
    <source>
        <dbReference type="Proteomes" id="UP000023152"/>
    </source>
</evidence>
<dbReference type="PANTHER" id="PTHR46656">
    <property type="entry name" value="PUTATIVE-RELATED"/>
    <property type="match status" value="1"/>
</dbReference>
<keyword evidence="1" id="KW-0328">Glycosyltransferase</keyword>
<dbReference type="AlphaFoldDB" id="X6NRX4"/>
<organism evidence="3 4">
    <name type="scientific">Reticulomyxa filosa</name>
    <dbReference type="NCBI Taxonomy" id="46433"/>
    <lineage>
        <taxon>Eukaryota</taxon>
        <taxon>Sar</taxon>
        <taxon>Rhizaria</taxon>
        <taxon>Retaria</taxon>
        <taxon>Foraminifera</taxon>
        <taxon>Monothalamids</taxon>
        <taxon>Reticulomyxidae</taxon>
        <taxon>Reticulomyxa</taxon>
    </lineage>
</organism>